<organism evidence="2 3">
    <name type="scientific">Micromonospora pallida</name>
    <dbReference type="NCBI Taxonomy" id="145854"/>
    <lineage>
        <taxon>Bacteria</taxon>
        <taxon>Bacillati</taxon>
        <taxon>Actinomycetota</taxon>
        <taxon>Actinomycetes</taxon>
        <taxon>Micromonosporales</taxon>
        <taxon>Micromonosporaceae</taxon>
        <taxon>Micromonospora</taxon>
    </lineage>
</organism>
<evidence type="ECO:0000256" key="1">
    <source>
        <dbReference type="SAM" id="MobiDB-lite"/>
    </source>
</evidence>
<dbReference type="AlphaFoldDB" id="A0A1C6TNE3"/>
<feature type="region of interest" description="Disordered" evidence="1">
    <location>
        <begin position="34"/>
        <end position="54"/>
    </location>
</feature>
<gene>
    <name evidence="2" type="ORF">GA0074692_6789</name>
</gene>
<dbReference type="RefSeq" id="WP_091654682.1">
    <property type="nucleotide sequence ID" value="NZ_FMHW01000003.1"/>
</dbReference>
<dbReference type="STRING" id="145854.GA0074692_6789"/>
<protein>
    <submittedName>
        <fullName evidence="2">Uncharacterized protein</fullName>
    </submittedName>
</protein>
<dbReference type="EMBL" id="FMHW01000003">
    <property type="protein sequence ID" value="SCL43254.1"/>
    <property type="molecule type" value="Genomic_DNA"/>
</dbReference>
<evidence type="ECO:0000313" key="2">
    <source>
        <dbReference type="EMBL" id="SCL43254.1"/>
    </source>
</evidence>
<evidence type="ECO:0000313" key="3">
    <source>
        <dbReference type="Proteomes" id="UP000198959"/>
    </source>
</evidence>
<accession>A0A1C6TNE3</accession>
<keyword evidence="3" id="KW-1185">Reference proteome</keyword>
<dbReference type="Proteomes" id="UP000198959">
    <property type="component" value="Unassembled WGS sequence"/>
</dbReference>
<proteinExistence type="predicted"/>
<dbReference type="OrthoDB" id="3304698at2"/>
<sequence>MTQSPQDVVVELYLGPVLGWVDITDDVRLGSADSGGGITISRGRRGEGQQTEHGSADLVIASPGGRYSPRNPRSVYYGLLGRNTPVRVGVRQLVDAFDDRTVAAGWGPDWTSFGAGGTVAPTDASVSGGMARAYVPATASFRASYYTDMTIVDAEVVVTVDMFISNVVGGAVEPANIMFRVQDLSTYYLCRMEVSAAEVVSVSIHHSTGGTIVAPTPVPGLLFAGQPLKVRASCVADRLAVKVWTRPPAASRPAGRPPPWTPA</sequence>
<reference evidence="3" key="1">
    <citation type="submission" date="2016-06" db="EMBL/GenBank/DDBJ databases">
        <authorList>
            <person name="Varghese N."/>
            <person name="Submissions Spin"/>
        </authorList>
    </citation>
    <scope>NUCLEOTIDE SEQUENCE [LARGE SCALE GENOMIC DNA]</scope>
    <source>
        <strain evidence="3">DSM 43817</strain>
    </source>
</reference>
<name>A0A1C6TNE3_9ACTN</name>